<name>A0A101KM81_RHILI</name>
<dbReference type="AlphaFoldDB" id="A0A101KM81"/>
<comment type="caution">
    <text evidence="1">The sequence shown here is derived from an EMBL/GenBank/DDBJ whole genome shotgun (WGS) entry which is preliminary data.</text>
</comment>
<reference evidence="1 2" key="1">
    <citation type="submission" date="2015-12" db="EMBL/GenBank/DDBJ databases">
        <title>Draft genome sequence of Mesorhizobium sp. UFLA 01-765, a multitolerant efficient symbiont and plant-growth promoting strain isolated from Zn-mining soil using Leucaena leucocephala as a trap plant.</title>
        <authorList>
            <person name="Rangel W.M."/>
            <person name="Thijs S."/>
            <person name="Longatti S.M."/>
            <person name="Moreira F.M."/>
            <person name="Weyens N."/>
            <person name="Vangronsveld J."/>
            <person name="Van Hamme J.D."/>
            <person name="Bottos E.M."/>
            <person name="Rineau F."/>
        </authorList>
    </citation>
    <scope>NUCLEOTIDE SEQUENCE [LARGE SCALE GENOMIC DNA]</scope>
    <source>
        <strain evidence="1 2">UFLA 01-765</strain>
    </source>
</reference>
<evidence type="ECO:0000313" key="2">
    <source>
        <dbReference type="Proteomes" id="UP000053176"/>
    </source>
</evidence>
<dbReference type="EMBL" id="LPWA01000175">
    <property type="protein sequence ID" value="KUM23312.1"/>
    <property type="molecule type" value="Genomic_DNA"/>
</dbReference>
<accession>A0A101KM81</accession>
<proteinExistence type="predicted"/>
<protein>
    <recommendedName>
        <fullName evidence="3">DUF4268 domain-containing protein</fullName>
    </recommendedName>
</protein>
<dbReference type="Proteomes" id="UP000053176">
    <property type="component" value="Unassembled WGS sequence"/>
</dbReference>
<evidence type="ECO:0000313" key="1">
    <source>
        <dbReference type="EMBL" id="KUM23312.1"/>
    </source>
</evidence>
<dbReference type="OrthoDB" id="8086531at2"/>
<organism evidence="1 2">
    <name type="scientific">Rhizobium loti</name>
    <name type="common">Mesorhizobium loti</name>
    <dbReference type="NCBI Taxonomy" id="381"/>
    <lineage>
        <taxon>Bacteria</taxon>
        <taxon>Pseudomonadati</taxon>
        <taxon>Pseudomonadota</taxon>
        <taxon>Alphaproteobacteria</taxon>
        <taxon>Hyphomicrobiales</taxon>
        <taxon>Phyllobacteriaceae</taxon>
        <taxon>Mesorhizobium</taxon>
    </lineage>
</organism>
<gene>
    <name evidence="1" type="ORF">AU467_10290</name>
</gene>
<sequence length="149" mass="17319">MSEFDFGGRRASEFRHRGFWALFAERHPYERARLARRGPWFWQRGLPEFGLVLSMYVAPSENVVGVFFGRNEKLGATQVWTRLRPFQPSIEARLKLRPEQSAQNLGINSQWRVNCFAEDNWPAMADWLVTECSRFEQAVLAVLGDEGRP</sequence>
<evidence type="ECO:0008006" key="3">
    <source>
        <dbReference type="Google" id="ProtNLM"/>
    </source>
</evidence>